<evidence type="ECO:0000256" key="3">
    <source>
        <dbReference type="ARBA" id="ARBA00023015"/>
    </source>
</evidence>
<evidence type="ECO:0000256" key="1">
    <source>
        <dbReference type="ARBA" id="ARBA00022553"/>
    </source>
</evidence>
<evidence type="ECO:0000259" key="7">
    <source>
        <dbReference type="PROSITE" id="PS50110"/>
    </source>
</evidence>
<dbReference type="KEGG" id="ssau:H8M03_10845"/>
<keyword evidence="3" id="KW-0805">Transcription regulation</keyword>
<name>A0A7G9L1J2_9SPHN</name>
<dbReference type="SMART" id="SM00448">
    <property type="entry name" value="REC"/>
    <property type="match status" value="1"/>
</dbReference>
<dbReference type="PANTHER" id="PTHR48111:SF1">
    <property type="entry name" value="TWO-COMPONENT RESPONSE REGULATOR ORR33"/>
    <property type="match status" value="1"/>
</dbReference>
<dbReference type="Gene3D" id="3.40.50.2300">
    <property type="match status" value="1"/>
</dbReference>
<evidence type="ECO:0000256" key="4">
    <source>
        <dbReference type="ARBA" id="ARBA00023125"/>
    </source>
</evidence>
<evidence type="ECO:0000313" key="8">
    <source>
        <dbReference type="EMBL" id="QNM82491.1"/>
    </source>
</evidence>
<dbReference type="InterPro" id="IPR001789">
    <property type="entry name" value="Sig_transdc_resp-reg_receiver"/>
</dbReference>
<keyword evidence="9" id="KW-1185">Reference proteome</keyword>
<feature type="modified residue" description="4-aspartylphosphate" evidence="6">
    <location>
        <position position="53"/>
    </location>
</feature>
<dbReference type="Pfam" id="PF00072">
    <property type="entry name" value="Response_reg"/>
    <property type="match status" value="1"/>
</dbReference>
<dbReference type="GO" id="GO:0032993">
    <property type="term" value="C:protein-DNA complex"/>
    <property type="evidence" value="ECO:0007669"/>
    <property type="project" value="TreeGrafter"/>
</dbReference>
<dbReference type="RefSeq" id="WP_187479446.1">
    <property type="nucleotide sequence ID" value="NZ_CP060697.1"/>
</dbReference>
<proteinExistence type="predicted"/>
<keyword evidence="1 6" id="KW-0597">Phosphoprotein</keyword>
<dbReference type="AlphaFoldDB" id="A0A7G9L1J2"/>
<evidence type="ECO:0000313" key="9">
    <source>
        <dbReference type="Proteomes" id="UP000515861"/>
    </source>
</evidence>
<keyword evidence="4" id="KW-0238">DNA-binding</keyword>
<sequence>MTKTVLVCDDDALLVDIVRFRLTSRGYDVDVASDGGDALARIEARRPDAIVLDSMMPVMDGMQLLRRLQENADTRDIPVMMLSARKQEADVVGALALGASDYMVKPFSPEELVARLTRLLEQAE</sequence>
<reference evidence="8 9" key="1">
    <citation type="submission" date="2020-08" db="EMBL/GenBank/DDBJ databases">
        <title>Sphingomonas sp. sand1-3 16S ribosomal RNA gene Genome sequencing and assembly.</title>
        <authorList>
            <person name="Kang M."/>
        </authorList>
    </citation>
    <scope>NUCLEOTIDE SEQUENCE [LARGE SCALE GENOMIC DNA]</scope>
    <source>
        <strain evidence="9">sand1-3</strain>
    </source>
</reference>
<organism evidence="8 9">
    <name type="scientific">Sphingomonas sabuli</name>
    <dbReference type="NCBI Taxonomy" id="2764186"/>
    <lineage>
        <taxon>Bacteria</taxon>
        <taxon>Pseudomonadati</taxon>
        <taxon>Pseudomonadota</taxon>
        <taxon>Alphaproteobacteria</taxon>
        <taxon>Sphingomonadales</taxon>
        <taxon>Sphingomonadaceae</taxon>
        <taxon>Sphingomonas</taxon>
    </lineage>
</organism>
<keyword evidence="5" id="KW-0804">Transcription</keyword>
<dbReference type="Proteomes" id="UP000515861">
    <property type="component" value="Chromosome"/>
</dbReference>
<dbReference type="GO" id="GO:0005829">
    <property type="term" value="C:cytosol"/>
    <property type="evidence" value="ECO:0007669"/>
    <property type="project" value="TreeGrafter"/>
</dbReference>
<accession>A0A7G9L1J2</accession>
<dbReference type="PROSITE" id="PS50110">
    <property type="entry name" value="RESPONSE_REGULATORY"/>
    <property type="match status" value="1"/>
</dbReference>
<dbReference type="InterPro" id="IPR039420">
    <property type="entry name" value="WalR-like"/>
</dbReference>
<evidence type="ECO:0000256" key="6">
    <source>
        <dbReference type="PROSITE-ProRule" id="PRU00169"/>
    </source>
</evidence>
<evidence type="ECO:0000256" key="5">
    <source>
        <dbReference type="ARBA" id="ARBA00023163"/>
    </source>
</evidence>
<feature type="domain" description="Response regulatory" evidence="7">
    <location>
        <begin position="4"/>
        <end position="120"/>
    </location>
</feature>
<evidence type="ECO:0000256" key="2">
    <source>
        <dbReference type="ARBA" id="ARBA00023012"/>
    </source>
</evidence>
<dbReference type="GO" id="GO:0006355">
    <property type="term" value="P:regulation of DNA-templated transcription"/>
    <property type="evidence" value="ECO:0007669"/>
    <property type="project" value="TreeGrafter"/>
</dbReference>
<dbReference type="GO" id="GO:0000976">
    <property type="term" value="F:transcription cis-regulatory region binding"/>
    <property type="evidence" value="ECO:0007669"/>
    <property type="project" value="TreeGrafter"/>
</dbReference>
<dbReference type="GO" id="GO:0000156">
    <property type="term" value="F:phosphorelay response regulator activity"/>
    <property type="evidence" value="ECO:0007669"/>
    <property type="project" value="TreeGrafter"/>
</dbReference>
<keyword evidence="2" id="KW-0902">Two-component regulatory system</keyword>
<dbReference type="PANTHER" id="PTHR48111">
    <property type="entry name" value="REGULATOR OF RPOS"/>
    <property type="match status" value="1"/>
</dbReference>
<dbReference type="InterPro" id="IPR011006">
    <property type="entry name" value="CheY-like_superfamily"/>
</dbReference>
<dbReference type="SUPFAM" id="SSF52172">
    <property type="entry name" value="CheY-like"/>
    <property type="match status" value="1"/>
</dbReference>
<protein>
    <submittedName>
        <fullName evidence="8">Response regulator</fullName>
    </submittedName>
</protein>
<gene>
    <name evidence="8" type="ORF">H8M03_10845</name>
</gene>
<dbReference type="EMBL" id="CP060697">
    <property type="protein sequence ID" value="QNM82491.1"/>
    <property type="molecule type" value="Genomic_DNA"/>
</dbReference>